<gene>
    <name evidence="12" type="ORF">K457DRAFT_135325</name>
</gene>
<reference evidence="12 13" key="1">
    <citation type="submission" date="2016-05" db="EMBL/GenBank/DDBJ databases">
        <title>Genome sequencing reveals origins of a unique bacterial endosymbiosis in the earliest lineages of terrestrial Fungi.</title>
        <authorList>
            <consortium name="DOE Joint Genome Institute"/>
            <person name="Uehling J."/>
            <person name="Gryganskyi A."/>
            <person name="Hameed K."/>
            <person name="Tschaplinski T."/>
            <person name="Misztal P."/>
            <person name="Wu S."/>
            <person name="Desiro A."/>
            <person name="Vande Pol N."/>
            <person name="Du Z.-Y."/>
            <person name="Zienkiewicz A."/>
            <person name="Zienkiewicz K."/>
            <person name="Morin E."/>
            <person name="Tisserant E."/>
            <person name="Splivallo R."/>
            <person name="Hainaut M."/>
            <person name="Henrissat B."/>
            <person name="Ohm R."/>
            <person name="Kuo A."/>
            <person name="Yan J."/>
            <person name="Lipzen A."/>
            <person name="Nolan M."/>
            <person name="Labutti K."/>
            <person name="Barry K."/>
            <person name="Goldstein A."/>
            <person name="Labbe J."/>
            <person name="Schadt C."/>
            <person name="Tuskan G."/>
            <person name="Grigoriev I."/>
            <person name="Martin F."/>
            <person name="Vilgalys R."/>
            <person name="Bonito G."/>
        </authorList>
    </citation>
    <scope>NUCLEOTIDE SEQUENCE [LARGE SCALE GENOMIC DNA]</scope>
    <source>
        <strain evidence="12 13">AG-77</strain>
    </source>
</reference>
<keyword evidence="4" id="KW-0227">DNA damage</keyword>
<evidence type="ECO:0000256" key="10">
    <source>
        <dbReference type="PIRSR" id="PIRSR610347-2"/>
    </source>
</evidence>
<feature type="compositionally biased region" description="Low complexity" evidence="11">
    <location>
        <begin position="265"/>
        <end position="333"/>
    </location>
</feature>
<feature type="region of interest" description="Disordered" evidence="11">
    <location>
        <begin position="772"/>
        <end position="791"/>
    </location>
</feature>
<evidence type="ECO:0000313" key="13">
    <source>
        <dbReference type="Proteomes" id="UP000078512"/>
    </source>
</evidence>
<dbReference type="GO" id="GO:0004527">
    <property type="term" value="F:exonuclease activity"/>
    <property type="evidence" value="ECO:0007669"/>
    <property type="project" value="UniProtKB-KW"/>
</dbReference>
<evidence type="ECO:0000256" key="3">
    <source>
        <dbReference type="ARBA" id="ARBA00022722"/>
    </source>
</evidence>
<keyword evidence="3" id="KW-0540">Nuclease</keyword>
<dbReference type="CDD" id="cd09122">
    <property type="entry name" value="PLDc_Tdp1_1"/>
    <property type="match status" value="1"/>
</dbReference>
<evidence type="ECO:0000256" key="4">
    <source>
        <dbReference type="ARBA" id="ARBA00022763"/>
    </source>
</evidence>
<feature type="active site" description="Nucleophile" evidence="9">
    <location>
        <position position="464"/>
    </location>
</feature>
<feature type="region of interest" description="Disordered" evidence="11">
    <location>
        <begin position="25"/>
        <end position="86"/>
    </location>
</feature>
<dbReference type="SMART" id="SM00726">
    <property type="entry name" value="UIM"/>
    <property type="match status" value="2"/>
</dbReference>
<feature type="region of interest" description="Disordered" evidence="11">
    <location>
        <begin position="217"/>
        <end position="360"/>
    </location>
</feature>
<feature type="compositionally biased region" description="Basic and acidic residues" evidence="11">
    <location>
        <begin position="70"/>
        <end position="81"/>
    </location>
</feature>
<dbReference type="SUPFAM" id="SSF56024">
    <property type="entry name" value="Phospholipase D/nuclease"/>
    <property type="match status" value="2"/>
</dbReference>
<dbReference type="Proteomes" id="UP000078512">
    <property type="component" value="Unassembled WGS sequence"/>
</dbReference>
<dbReference type="InterPro" id="IPR003903">
    <property type="entry name" value="UIM_dom"/>
</dbReference>
<dbReference type="PANTHER" id="PTHR12415:SF0">
    <property type="entry name" value="TYROSYL-DNA PHOSPHODIESTERASE 1"/>
    <property type="match status" value="1"/>
</dbReference>
<proteinExistence type="inferred from homology"/>
<accession>A0A197K6S5</accession>
<dbReference type="GO" id="GO:0003697">
    <property type="term" value="F:single-stranded DNA binding"/>
    <property type="evidence" value="ECO:0007669"/>
    <property type="project" value="TreeGrafter"/>
</dbReference>
<evidence type="ECO:0000256" key="6">
    <source>
        <dbReference type="ARBA" id="ARBA00022839"/>
    </source>
</evidence>
<dbReference type="Gene3D" id="3.30.870.10">
    <property type="entry name" value="Endonuclease Chain A"/>
    <property type="match status" value="2"/>
</dbReference>
<dbReference type="PANTHER" id="PTHR12415">
    <property type="entry name" value="TYROSYL-DNA PHOSPHODIESTERASE 1"/>
    <property type="match status" value="1"/>
</dbReference>
<dbReference type="Pfam" id="PF06087">
    <property type="entry name" value="Tyr-DNA_phospho"/>
    <property type="match status" value="1"/>
</dbReference>
<evidence type="ECO:0000256" key="5">
    <source>
        <dbReference type="ARBA" id="ARBA00022801"/>
    </source>
</evidence>
<keyword evidence="5" id="KW-0378">Hydrolase</keyword>
<keyword evidence="6" id="KW-0269">Exonuclease</keyword>
<dbReference type="PROSITE" id="PS50330">
    <property type="entry name" value="UIM"/>
    <property type="match status" value="1"/>
</dbReference>
<dbReference type="InterPro" id="IPR010347">
    <property type="entry name" value="Tdp1"/>
</dbReference>
<evidence type="ECO:0000256" key="8">
    <source>
        <dbReference type="ARBA" id="ARBA00023242"/>
    </source>
</evidence>
<sequence>MDFSPEEDADIAEAIRLSLLEAANSANNTRARQEQQHQQQYQPPPPPLPQQTAAATRNIEFIDLTDDPEPEVKAEKMEYREPQNNYDMSLDEEAMEDDYLLYVQALSEASQAMRSQESGLERSLSAVVSPAAVMNGGSSYDYAHEDEDEMDEDLKKALELSLATSKASSATVSPGSSRQHRSQPQQTASVPQVAVVERALSSPAAIFGMSRAEMERERQERIKKRALSNGAVPSREFSEDREQKRRALDHPTSPTFNNSVSSPGRPRSSATPTAASPSLYKASSSPIPTSSTTPARPSSSTSARPSSSTSARPSSSSSLSAPLSASMSAPSRLQAQYVPAPRNHPTSPSSPSTRRAAFEMSSSSSAAYPAKYHTASFRNTHILGTTLGKWDVRFQDLVNRNHLTKAILTTMDLEEDWLNAYIPHSIPQCRVKTWKARNDEVKGYQTIEKALYVHPPLGEFGSFHAKLMVLFYPTFVRIVISSANLVRHDWEQLVNTLYVQDFEMLSSDSPEQLGEFGSTLLAFMTAMELPDKILRAVGRVDFRPAKVVLVPAVQGWHRVDARHTYGIARLAKVMQTRTTETQEWDMEYQTSSLGKLTVKFLAEIYRASRGYTPRPRIKVDVDERVPPIKIIFPTQDHVAHSRLGELGAGTVCLRREYWTFNTFPRIVMHDFELVGRHQGSLMHTKVILAKAAQPKPTLSSRLPPPQSDDPRKLAGWFYVGSANCTESAWGTMSNKRTGALQGLCINIRNWELGVVYMIETEDEMEELNRRYRGSERGADDEPDQTFFGPLPVPYRRPVKQYYAEDEPWSDLL</sequence>
<feature type="binding site" evidence="10">
    <location>
        <position position="466"/>
    </location>
    <ligand>
        <name>substrate</name>
    </ligand>
</feature>
<evidence type="ECO:0000313" key="12">
    <source>
        <dbReference type="EMBL" id="OAQ32411.1"/>
    </source>
</evidence>
<feature type="binding site" evidence="10">
    <location>
        <position position="685"/>
    </location>
    <ligand>
        <name>substrate</name>
    </ligand>
</feature>
<dbReference type="STRING" id="1314771.A0A197K6S5"/>
<dbReference type="EMBL" id="KV442025">
    <property type="protein sequence ID" value="OAQ32411.1"/>
    <property type="molecule type" value="Genomic_DNA"/>
</dbReference>
<name>A0A197K6S5_9FUNG</name>
<organism evidence="12 13">
    <name type="scientific">Linnemannia elongata AG-77</name>
    <dbReference type="NCBI Taxonomy" id="1314771"/>
    <lineage>
        <taxon>Eukaryota</taxon>
        <taxon>Fungi</taxon>
        <taxon>Fungi incertae sedis</taxon>
        <taxon>Mucoromycota</taxon>
        <taxon>Mortierellomycotina</taxon>
        <taxon>Mortierellomycetes</taxon>
        <taxon>Mortierellales</taxon>
        <taxon>Mortierellaceae</taxon>
        <taxon>Linnemannia</taxon>
    </lineage>
</organism>
<feature type="compositionally biased region" description="Low complexity" evidence="11">
    <location>
        <begin position="161"/>
        <end position="171"/>
    </location>
</feature>
<feature type="region of interest" description="Disordered" evidence="11">
    <location>
        <begin position="161"/>
        <end position="193"/>
    </location>
</feature>
<feature type="compositionally biased region" description="Polar residues" evidence="11">
    <location>
        <begin position="172"/>
        <end position="190"/>
    </location>
</feature>
<feature type="compositionally biased region" description="Low complexity" evidence="11">
    <location>
        <begin position="345"/>
        <end position="360"/>
    </location>
</feature>
<dbReference type="GO" id="GO:0003690">
    <property type="term" value="F:double-stranded DNA binding"/>
    <property type="evidence" value="ECO:0007669"/>
    <property type="project" value="TreeGrafter"/>
</dbReference>
<feature type="compositionally biased region" description="Basic and acidic residues" evidence="11">
    <location>
        <begin position="236"/>
        <end position="249"/>
    </location>
</feature>
<dbReference type="GO" id="GO:0017005">
    <property type="term" value="F:3'-tyrosyl-DNA phosphodiesterase activity"/>
    <property type="evidence" value="ECO:0007669"/>
    <property type="project" value="TreeGrafter"/>
</dbReference>
<protein>
    <submittedName>
        <fullName evidence="12">Phospholipase D/nuclease</fullName>
    </submittedName>
</protein>
<feature type="compositionally biased region" description="Polar residues" evidence="11">
    <location>
        <begin position="252"/>
        <end position="262"/>
    </location>
</feature>
<keyword evidence="7" id="KW-0234">DNA repair</keyword>
<keyword evidence="8" id="KW-0539">Nucleus</keyword>
<feature type="active site" description="Proton donor/acceptor" evidence="9">
    <location>
        <position position="683"/>
    </location>
</feature>
<keyword evidence="13" id="KW-1185">Reference proteome</keyword>
<evidence type="ECO:0000256" key="11">
    <source>
        <dbReference type="SAM" id="MobiDB-lite"/>
    </source>
</evidence>
<dbReference type="AlphaFoldDB" id="A0A197K6S5"/>
<dbReference type="GO" id="GO:0006281">
    <property type="term" value="P:DNA repair"/>
    <property type="evidence" value="ECO:0007669"/>
    <property type="project" value="UniProtKB-KW"/>
</dbReference>
<comment type="similarity">
    <text evidence="2">Belongs to the tyrosyl-DNA phosphodiesterase family.</text>
</comment>
<evidence type="ECO:0000256" key="2">
    <source>
        <dbReference type="ARBA" id="ARBA00010205"/>
    </source>
</evidence>
<comment type="subcellular location">
    <subcellularLocation>
        <location evidence="1">Nucleus</location>
    </subcellularLocation>
</comment>
<dbReference type="OrthoDB" id="47785at2759"/>
<dbReference type="GO" id="GO:0005634">
    <property type="term" value="C:nucleus"/>
    <property type="evidence" value="ECO:0007669"/>
    <property type="project" value="UniProtKB-SubCell"/>
</dbReference>
<evidence type="ECO:0000256" key="9">
    <source>
        <dbReference type="PIRSR" id="PIRSR610347-1"/>
    </source>
</evidence>
<dbReference type="CDD" id="cd09123">
    <property type="entry name" value="PLDc_Tdp1_2"/>
    <property type="match status" value="1"/>
</dbReference>
<evidence type="ECO:0000256" key="1">
    <source>
        <dbReference type="ARBA" id="ARBA00004123"/>
    </source>
</evidence>
<evidence type="ECO:0000256" key="7">
    <source>
        <dbReference type="ARBA" id="ARBA00023204"/>
    </source>
</evidence>